<dbReference type="InterPro" id="IPR023330">
    <property type="entry name" value="Rhabdovirus_ncapsid_N"/>
</dbReference>
<dbReference type="GO" id="GO:1990904">
    <property type="term" value="C:ribonucleoprotein complex"/>
    <property type="evidence" value="ECO:0007669"/>
    <property type="project" value="UniProtKB-KW"/>
</dbReference>
<evidence type="ECO:0000256" key="11">
    <source>
        <dbReference type="ARBA" id="ARBA00033344"/>
    </source>
</evidence>
<dbReference type="Gene3D" id="1.10.3610.10">
    <property type="entry name" value="Nucleoprotein"/>
    <property type="match status" value="1"/>
</dbReference>
<name>A0A346M1Z5_9RHAB</name>
<evidence type="ECO:0000256" key="2">
    <source>
        <dbReference type="ARBA" id="ARBA00004328"/>
    </source>
</evidence>
<sequence>MALNRVVRRVSRDADKRTEVRHMTIGTEKEIGYPSEWFGKNPNRKPGLLVMHTEGDVRNGLHATVNQGFREGTLDHRVAVRFLFDEFCRNPGLLQEDWTSFGIRIGLKGNNVNLRSMFEVAETETAAPIMAGAAPLPDNQILKFVIAICAMYRLSLIPREEYRTQVITNVNNLLIPLGGDRLDMTASVENYKKWLAYQPYTKMMAAIDMMLNEFPYHIFAPARIGTIVTRFKDCSALLSTQTITKTLGLDFMEFAEWIWTTRCADQFLRLIRGGEEMDNSRSYAMYFMDLGLSGKSPYSASVNPDLHFFYHVIGVSAGLTRSRNARFVGNPEINNILANAMVLHHVMGSFATLGQQFSDTGVPLAVDDDPEEIQEAGQIPQNKNPEVWLGYIVGRNGLAPGIITRRAAREWLQHPESRDDTIGKYLYNHAAGLLEQE</sequence>
<dbReference type="InterPro" id="IPR000448">
    <property type="entry name" value="Rhabdo_ncapsid"/>
</dbReference>
<evidence type="ECO:0000256" key="8">
    <source>
        <dbReference type="ARBA" id="ARBA00023086"/>
    </source>
</evidence>
<evidence type="ECO:0000256" key="9">
    <source>
        <dbReference type="ARBA" id="ARBA00023200"/>
    </source>
</evidence>
<evidence type="ECO:0000256" key="5">
    <source>
        <dbReference type="ARBA" id="ARBA00022561"/>
    </source>
</evidence>
<accession>A0A346M1Z5</accession>
<evidence type="ECO:0000256" key="10">
    <source>
        <dbReference type="ARBA" id="ARBA00023274"/>
    </source>
</evidence>
<evidence type="ECO:0000256" key="7">
    <source>
        <dbReference type="ARBA" id="ARBA00022884"/>
    </source>
</evidence>
<reference evidence="13" key="1">
    <citation type="journal article" date="2018" name="Virology">
        <title>Virome of &gt;12 thousand Culex mosquitoes from throughout California.</title>
        <authorList>
            <person name="Sadeghi M."/>
            <person name="Altan E."/>
            <person name="Deng X."/>
            <person name="Barker C.M."/>
            <person name="Fang Y."/>
            <person name="Coffey L.L."/>
            <person name="Delwart E."/>
        </authorList>
    </citation>
    <scope>NUCLEOTIDE SEQUENCE [LARGE SCALE GENOMIC DNA]</scope>
    <source>
        <strain evidence="13">CRVL/Los Angeles</strain>
    </source>
</reference>
<dbReference type="GO" id="GO:0019029">
    <property type="term" value="C:helical viral capsid"/>
    <property type="evidence" value="ECO:0007669"/>
    <property type="project" value="UniProtKB-KW"/>
</dbReference>
<evidence type="ECO:0000313" key="13">
    <source>
        <dbReference type="EMBL" id="AXQ04770.1"/>
    </source>
</evidence>
<evidence type="ECO:0000256" key="4">
    <source>
        <dbReference type="ARBA" id="ARBA00022497"/>
    </source>
</evidence>
<feature type="domain" description="Rhabdovirus nucleocapsid" evidence="12">
    <location>
        <begin position="27"/>
        <end position="360"/>
    </location>
</feature>
<dbReference type="Proteomes" id="UP000281126">
    <property type="component" value="Segment"/>
</dbReference>
<organism evidence="13">
    <name type="scientific">Culex rhabdo-like virus Los Angeles</name>
    <dbReference type="NCBI Taxonomy" id="2849718"/>
    <lineage>
        <taxon>Viruses</taxon>
        <taxon>Riboviria</taxon>
        <taxon>Orthornavirae</taxon>
        <taxon>Negarnaviricota</taxon>
        <taxon>Haploviricotina</taxon>
        <taxon>Monjiviricetes</taxon>
        <taxon>Mononegavirales</taxon>
        <taxon>Rhabdoviridae</taxon>
        <taxon>Alpharhabdovirinae</taxon>
        <taxon>Ohlsrhavirus</taxon>
        <taxon>Ohlsrhavirus angeles</taxon>
    </lineage>
</organism>
<dbReference type="GO" id="GO:0003723">
    <property type="term" value="F:RNA binding"/>
    <property type="evidence" value="ECO:0007669"/>
    <property type="project" value="UniProtKB-KW"/>
</dbReference>
<keyword evidence="9" id="KW-1035">Host cytoplasm</keyword>
<dbReference type="SUPFAM" id="SSF140809">
    <property type="entry name" value="Rhabdovirus nucleoprotein-like"/>
    <property type="match status" value="1"/>
</dbReference>
<keyword evidence="10" id="KW-0687">Ribonucleoprotein</keyword>
<keyword evidence="5" id="KW-0167">Capsid protein</keyword>
<proteinExistence type="predicted"/>
<keyword evidence="8" id="KW-0543">Viral nucleoprotein</keyword>
<evidence type="ECO:0000256" key="6">
    <source>
        <dbReference type="ARBA" id="ARBA00022844"/>
    </source>
</evidence>
<dbReference type="InterPro" id="IPR035961">
    <property type="entry name" value="Rhabdovirus_nucleoprotein-like"/>
</dbReference>
<keyword evidence="7" id="KW-0694">RNA-binding</keyword>
<protein>
    <recommendedName>
        <fullName evidence="3">Nucleoprotein</fullName>
    </recommendedName>
    <alternativeName>
        <fullName evidence="11">Nucleocapsid protein</fullName>
    </alternativeName>
</protein>
<evidence type="ECO:0000256" key="1">
    <source>
        <dbReference type="ARBA" id="ARBA00004192"/>
    </source>
</evidence>
<evidence type="ECO:0000256" key="3">
    <source>
        <dbReference type="ARBA" id="ARBA00014389"/>
    </source>
</evidence>
<dbReference type="EMBL" id="MH188003">
    <property type="protein sequence ID" value="AXQ04770.1"/>
    <property type="molecule type" value="Genomic_RNA"/>
</dbReference>
<evidence type="ECO:0000259" key="12">
    <source>
        <dbReference type="Pfam" id="PF00945"/>
    </source>
</evidence>
<comment type="subcellular location">
    <subcellularLocation>
        <location evidence="1">Host cytoplasm</location>
    </subcellularLocation>
    <subcellularLocation>
        <location evidence="2">Virion</location>
    </subcellularLocation>
</comment>
<dbReference type="Pfam" id="PF00945">
    <property type="entry name" value="Rhabdo_ncap"/>
    <property type="match status" value="1"/>
</dbReference>
<dbReference type="InterPro" id="IPR023331">
    <property type="entry name" value="Rhabdovirus_ncapsid_C"/>
</dbReference>
<keyword evidence="14" id="KW-1185">Reference proteome</keyword>
<dbReference type="GO" id="GO:0030430">
    <property type="term" value="C:host cell cytoplasm"/>
    <property type="evidence" value="ECO:0007669"/>
    <property type="project" value="UniProtKB-SubCell"/>
</dbReference>
<keyword evidence="4" id="KW-1139">Helical capsid protein</keyword>
<dbReference type="GO" id="GO:0019013">
    <property type="term" value="C:viral nucleocapsid"/>
    <property type="evidence" value="ECO:0007669"/>
    <property type="project" value="UniProtKB-KW"/>
</dbReference>
<evidence type="ECO:0000313" key="14">
    <source>
        <dbReference type="Proteomes" id="UP000281126"/>
    </source>
</evidence>
<dbReference type="Gene3D" id="1.10.3570.10">
    <property type="entry name" value="Rhabdovirus nucleocapsid protein like domain"/>
    <property type="match status" value="1"/>
</dbReference>
<keyword evidence="6" id="KW-0946">Virion</keyword>